<protein>
    <submittedName>
        <fullName evidence="2">Uncharacterized protein</fullName>
    </submittedName>
</protein>
<evidence type="ECO:0000313" key="3">
    <source>
        <dbReference type="Proteomes" id="UP000448177"/>
    </source>
</evidence>
<evidence type="ECO:0000256" key="1">
    <source>
        <dbReference type="SAM" id="SignalP"/>
    </source>
</evidence>
<evidence type="ECO:0000313" key="2">
    <source>
        <dbReference type="EMBL" id="MTR77968.1"/>
    </source>
</evidence>
<organism evidence="2 3">
    <name type="scientific">Mediterraneibacter faecis</name>
    <dbReference type="NCBI Taxonomy" id="592978"/>
    <lineage>
        <taxon>Bacteria</taxon>
        <taxon>Bacillati</taxon>
        <taxon>Bacillota</taxon>
        <taxon>Clostridia</taxon>
        <taxon>Lachnospirales</taxon>
        <taxon>Lachnospiraceae</taxon>
        <taxon>Mediterraneibacter</taxon>
    </lineage>
</organism>
<dbReference type="PROSITE" id="PS51257">
    <property type="entry name" value="PROKAR_LIPOPROTEIN"/>
    <property type="match status" value="1"/>
</dbReference>
<reference evidence="2 3" key="1">
    <citation type="journal article" date="2019" name="Nat. Med.">
        <title>A library of human gut bacterial isolates paired with longitudinal multiomics data enables mechanistic microbiome research.</title>
        <authorList>
            <person name="Poyet M."/>
            <person name="Groussin M."/>
            <person name="Gibbons S.M."/>
            <person name="Avila-Pacheco J."/>
            <person name="Jiang X."/>
            <person name="Kearney S.M."/>
            <person name="Perrotta A.R."/>
            <person name="Berdy B."/>
            <person name="Zhao S."/>
            <person name="Lieberman T.D."/>
            <person name="Swanson P.K."/>
            <person name="Smith M."/>
            <person name="Roesemann S."/>
            <person name="Alexander J.E."/>
            <person name="Rich S.A."/>
            <person name="Livny J."/>
            <person name="Vlamakis H."/>
            <person name="Clish C."/>
            <person name="Bullock K."/>
            <person name="Deik A."/>
            <person name="Scott J."/>
            <person name="Pierce K.A."/>
            <person name="Xavier R.J."/>
            <person name="Alm E.J."/>
        </authorList>
    </citation>
    <scope>NUCLEOTIDE SEQUENCE [LARGE SCALE GENOMIC DNA]</scope>
    <source>
        <strain evidence="2 3">BIOML-A1</strain>
    </source>
</reference>
<proteinExistence type="predicted"/>
<name>A0A844KIQ6_9FIRM</name>
<accession>A0A844KIQ6</accession>
<feature type="signal peptide" evidence="1">
    <location>
        <begin position="1"/>
        <end position="28"/>
    </location>
</feature>
<comment type="caution">
    <text evidence="2">The sequence shown here is derived from an EMBL/GenBank/DDBJ whole genome shotgun (WGS) entry which is preliminary data.</text>
</comment>
<sequence length="64" mass="7010">MKTILKRTIVFFLSLAMIISVACSTAVAAETLEDQNVTSHRVSYIIYKEDGTVKETGTLAQSSK</sequence>
<feature type="chain" id="PRO_5032960047" evidence="1">
    <location>
        <begin position="29"/>
        <end position="64"/>
    </location>
</feature>
<dbReference type="GeneID" id="303257175"/>
<gene>
    <name evidence="2" type="ORF">GMD21_15200</name>
</gene>
<dbReference type="AlphaFoldDB" id="A0A844KIQ6"/>
<keyword evidence="1" id="KW-0732">Signal</keyword>
<dbReference type="RefSeq" id="WP_055158461.1">
    <property type="nucleotide sequence ID" value="NZ_JADPLP010000025.1"/>
</dbReference>
<keyword evidence="3" id="KW-1185">Reference proteome</keyword>
<dbReference type="Proteomes" id="UP000448177">
    <property type="component" value="Unassembled WGS sequence"/>
</dbReference>
<dbReference type="EMBL" id="WNAF01000017">
    <property type="protein sequence ID" value="MTR77968.1"/>
    <property type="molecule type" value="Genomic_DNA"/>
</dbReference>